<comment type="caution">
    <text evidence="2">The sequence shown here is derived from an EMBL/GenBank/DDBJ whole genome shotgun (WGS) entry which is preliminary data.</text>
</comment>
<accession>A0AAU9KZE5</accession>
<evidence type="ECO:0000313" key="2">
    <source>
        <dbReference type="EMBL" id="CAH0477639.1"/>
    </source>
</evidence>
<sequence>MLLEIHHDGSDRLRATLNKEYGPHRIISQHIEVPDLQHHCISLLQYYRSNCELNTMESSLTASKVVMFGNLVKASSCVVFLILFILVAIVITRIPRTLLRCWTEDCSLRALLHSDSSFTRYSKCDTTAAFFIV</sequence>
<feature type="transmembrane region" description="Helical" evidence="1">
    <location>
        <begin position="71"/>
        <end position="91"/>
    </location>
</feature>
<keyword evidence="1" id="KW-0472">Membrane</keyword>
<dbReference type="EMBL" id="CAKKTJ010000181">
    <property type="protein sequence ID" value="CAH0477639.1"/>
    <property type="molecule type" value="Genomic_DNA"/>
</dbReference>
<protein>
    <submittedName>
        <fullName evidence="2">Uncharacterized protein</fullName>
    </submittedName>
</protein>
<organism evidence="2 3">
    <name type="scientific">Peronospora belbahrii</name>
    <dbReference type="NCBI Taxonomy" id="622444"/>
    <lineage>
        <taxon>Eukaryota</taxon>
        <taxon>Sar</taxon>
        <taxon>Stramenopiles</taxon>
        <taxon>Oomycota</taxon>
        <taxon>Peronosporomycetes</taxon>
        <taxon>Peronosporales</taxon>
        <taxon>Peronosporaceae</taxon>
        <taxon>Peronospora</taxon>
    </lineage>
</organism>
<keyword evidence="1" id="KW-0812">Transmembrane</keyword>
<evidence type="ECO:0000256" key="1">
    <source>
        <dbReference type="SAM" id="Phobius"/>
    </source>
</evidence>
<dbReference type="AlphaFoldDB" id="A0AAU9KZE5"/>
<gene>
    <name evidence="2" type="ORF">PBS003_LOCUS4379</name>
</gene>
<proteinExistence type="predicted"/>
<keyword evidence="1" id="KW-1133">Transmembrane helix</keyword>
<dbReference type="Proteomes" id="UP001160483">
    <property type="component" value="Unassembled WGS sequence"/>
</dbReference>
<reference evidence="2" key="1">
    <citation type="submission" date="2021-11" db="EMBL/GenBank/DDBJ databases">
        <authorList>
            <person name="Islam A."/>
            <person name="Islam S."/>
            <person name="Flora M.S."/>
            <person name="Rahman M."/>
            <person name="Ziaur R.M."/>
            <person name="Epstein J.H."/>
            <person name="Hassan M."/>
            <person name="Klassen M."/>
            <person name="Woodard K."/>
            <person name="Webb A."/>
            <person name="Webby R.J."/>
            <person name="El Zowalaty M.E."/>
        </authorList>
    </citation>
    <scope>NUCLEOTIDE SEQUENCE</scope>
    <source>
        <strain evidence="2">Pbs3</strain>
    </source>
</reference>
<evidence type="ECO:0000313" key="3">
    <source>
        <dbReference type="Proteomes" id="UP001160483"/>
    </source>
</evidence>
<name>A0AAU9KZE5_9STRA</name>